<dbReference type="Proteomes" id="UP000326838">
    <property type="component" value="Unassembled WGS sequence"/>
</dbReference>
<name>A0A5N0TKK5_9MICO</name>
<dbReference type="RefSeq" id="WP_150891893.1">
    <property type="nucleotide sequence ID" value="NZ_VYUY01000004.1"/>
</dbReference>
<feature type="chain" id="PRO_5024408661" description="Lipoprotein" evidence="1">
    <location>
        <begin position="25"/>
        <end position="166"/>
    </location>
</feature>
<evidence type="ECO:0008006" key="4">
    <source>
        <dbReference type="Google" id="ProtNLM"/>
    </source>
</evidence>
<evidence type="ECO:0000256" key="1">
    <source>
        <dbReference type="SAM" id="SignalP"/>
    </source>
</evidence>
<keyword evidence="1" id="KW-0732">Signal</keyword>
<accession>A0A5N0TKK5</accession>
<gene>
    <name evidence="2" type="ORF">F6B40_02180</name>
</gene>
<dbReference type="AlphaFoldDB" id="A0A5N0TKK5"/>
<dbReference type="EMBL" id="VYUY01000004">
    <property type="protein sequence ID" value="KAA9135620.1"/>
    <property type="molecule type" value="Genomic_DNA"/>
</dbReference>
<comment type="caution">
    <text evidence="2">The sequence shown here is derived from an EMBL/GenBank/DDBJ whole genome shotgun (WGS) entry which is preliminary data.</text>
</comment>
<dbReference type="PROSITE" id="PS51257">
    <property type="entry name" value="PROKAR_LIPOPROTEIN"/>
    <property type="match status" value="1"/>
</dbReference>
<protein>
    <recommendedName>
        <fullName evidence="4">Lipoprotein</fullName>
    </recommendedName>
</protein>
<feature type="signal peptide" evidence="1">
    <location>
        <begin position="1"/>
        <end position="24"/>
    </location>
</feature>
<sequence length="166" mass="16871">MSGGGRAAGVAVGLALLLTLSGCAAPDPEVIALEAQEVFDELVAAAAATDTAVLRTLETAPPRQERCPGEEDHSQTALTASGVVSITADEGEAGRIRDDLAASLDPEEWTTIIPAVAEQRAWISDHDVVVTLSADGPALVIAVFTPCSASSASRAFASPVGMPYTG</sequence>
<organism evidence="2 3">
    <name type="scientific">Microbacterium caowuchunii</name>
    <dbReference type="NCBI Taxonomy" id="2614638"/>
    <lineage>
        <taxon>Bacteria</taxon>
        <taxon>Bacillati</taxon>
        <taxon>Actinomycetota</taxon>
        <taxon>Actinomycetes</taxon>
        <taxon>Micrococcales</taxon>
        <taxon>Microbacteriaceae</taxon>
        <taxon>Microbacterium</taxon>
    </lineage>
</organism>
<evidence type="ECO:0000313" key="3">
    <source>
        <dbReference type="Proteomes" id="UP000326838"/>
    </source>
</evidence>
<proteinExistence type="predicted"/>
<keyword evidence="3" id="KW-1185">Reference proteome</keyword>
<evidence type="ECO:0000313" key="2">
    <source>
        <dbReference type="EMBL" id="KAA9135620.1"/>
    </source>
</evidence>
<reference evidence="3" key="1">
    <citation type="submission" date="2019-09" db="EMBL/GenBank/DDBJ databases">
        <title>Mumia zhuanghuii sp. nov. isolated from the intestinal contents of plateau pika (Ochotona curzoniae) in the Qinghai-Tibet plateau of China.</title>
        <authorList>
            <person name="Tian Z."/>
        </authorList>
    </citation>
    <scope>NUCLEOTIDE SEQUENCE [LARGE SCALE GENOMIC DNA]</scope>
    <source>
        <strain evidence="3">L-033</strain>
    </source>
</reference>